<gene>
    <name evidence="1" type="ORF">WJX72_012319</name>
</gene>
<protein>
    <submittedName>
        <fullName evidence="1">Uncharacterized protein</fullName>
    </submittedName>
</protein>
<comment type="caution">
    <text evidence="1">The sequence shown here is derived from an EMBL/GenBank/DDBJ whole genome shotgun (WGS) entry which is preliminary data.</text>
</comment>
<organism evidence="1 2">
    <name type="scientific">[Myrmecia] bisecta</name>
    <dbReference type="NCBI Taxonomy" id="41462"/>
    <lineage>
        <taxon>Eukaryota</taxon>
        <taxon>Viridiplantae</taxon>
        <taxon>Chlorophyta</taxon>
        <taxon>core chlorophytes</taxon>
        <taxon>Trebouxiophyceae</taxon>
        <taxon>Trebouxiales</taxon>
        <taxon>Trebouxiaceae</taxon>
        <taxon>Myrmecia</taxon>
    </lineage>
</organism>
<evidence type="ECO:0000313" key="2">
    <source>
        <dbReference type="Proteomes" id="UP001489004"/>
    </source>
</evidence>
<dbReference type="Proteomes" id="UP001489004">
    <property type="component" value="Unassembled WGS sequence"/>
</dbReference>
<evidence type="ECO:0000313" key="1">
    <source>
        <dbReference type="EMBL" id="KAK9813307.1"/>
    </source>
</evidence>
<dbReference type="AlphaFoldDB" id="A0AAW1PY21"/>
<proteinExistence type="predicted"/>
<sequence>MPQLIACHYLPKERARKWRWTHLTRTQVAPLNMVMPCRSRPQATRSALIALRPSRGSHQSTCLPTSGWTRSAA</sequence>
<accession>A0AAW1PY21</accession>
<name>A0AAW1PY21_9CHLO</name>
<reference evidence="1 2" key="1">
    <citation type="journal article" date="2024" name="Nat. Commun.">
        <title>Phylogenomics reveals the evolutionary origins of lichenization in chlorophyte algae.</title>
        <authorList>
            <person name="Puginier C."/>
            <person name="Libourel C."/>
            <person name="Otte J."/>
            <person name="Skaloud P."/>
            <person name="Haon M."/>
            <person name="Grisel S."/>
            <person name="Petersen M."/>
            <person name="Berrin J.G."/>
            <person name="Delaux P.M."/>
            <person name="Dal Grande F."/>
            <person name="Keller J."/>
        </authorList>
    </citation>
    <scope>NUCLEOTIDE SEQUENCE [LARGE SCALE GENOMIC DNA]</scope>
    <source>
        <strain evidence="1 2">SAG 2043</strain>
    </source>
</reference>
<keyword evidence="2" id="KW-1185">Reference proteome</keyword>
<dbReference type="EMBL" id="JALJOR010000008">
    <property type="protein sequence ID" value="KAK9813307.1"/>
    <property type="molecule type" value="Genomic_DNA"/>
</dbReference>